<proteinExistence type="predicted"/>
<dbReference type="SUPFAM" id="SSF63446">
    <property type="entry name" value="Type I dockerin domain"/>
    <property type="match status" value="1"/>
</dbReference>
<dbReference type="Pfam" id="PF16656">
    <property type="entry name" value="Pur_ac_phosph_N"/>
    <property type="match status" value="1"/>
</dbReference>
<reference evidence="4 5" key="1">
    <citation type="submission" date="2018-06" db="EMBL/GenBank/DDBJ databases">
        <title>Azoarcus communis strain SWub3 genome.</title>
        <authorList>
            <person name="Zorraquino Salvo V."/>
            <person name="Toubiana D."/>
            <person name="Blumwald E."/>
        </authorList>
    </citation>
    <scope>NUCLEOTIDE SEQUENCE [LARGE SCALE GENOMIC DNA]</scope>
    <source>
        <strain evidence="4 5">SWub3</strain>
    </source>
</reference>
<feature type="signal peptide" evidence="2">
    <location>
        <begin position="1"/>
        <end position="29"/>
    </location>
</feature>
<dbReference type="GO" id="GO:0046872">
    <property type="term" value="F:metal ion binding"/>
    <property type="evidence" value="ECO:0007669"/>
    <property type="project" value="InterPro"/>
</dbReference>
<dbReference type="OrthoDB" id="980947at2"/>
<accession>A0A323VBZ2</accession>
<dbReference type="EMBL" id="QKOE01000002">
    <property type="protein sequence ID" value="PZA17748.1"/>
    <property type="molecule type" value="Genomic_DNA"/>
</dbReference>
<dbReference type="SUPFAM" id="SSF56300">
    <property type="entry name" value="Metallo-dependent phosphatases"/>
    <property type="match status" value="1"/>
</dbReference>
<keyword evidence="1 2" id="KW-0732">Signal</keyword>
<dbReference type="GO" id="GO:0003993">
    <property type="term" value="F:acid phosphatase activity"/>
    <property type="evidence" value="ECO:0007669"/>
    <property type="project" value="InterPro"/>
</dbReference>
<dbReference type="Gene3D" id="2.60.40.380">
    <property type="entry name" value="Purple acid phosphatase-like, N-terminal"/>
    <property type="match status" value="1"/>
</dbReference>
<dbReference type="PANTHER" id="PTHR22953">
    <property type="entry name" value="ACID PHOSPHATASE RELATED"/>
    <property type="match status" value="1"/>
</dbReference>
<dbReference type="PROSITE" id="PS00018">
    <property type="entry name" value="EF_HAND_1"/>
    <property type="match status" value="1"/>
</dbReference>
<name>A0A323VBZ2_9RHOO</name>
<evidence type="ECO:0000256" key="2">
    <source>
        <dbReference type="SAM" id="SignalP"/>
    </source>
</evidence>
<dbReference type="CDD" id="cd14256">
    <property type="entry name" value="Dockerin_I"/>
    <property type="match status" value="1"/>
</dbReference>
<dbReference type="SMART" id="SM00060">
    <property type="entry name" value="FN3"/>
    <property type="match status" value="1"/>
</dbReference>
<dbReference type="InterPro" id="IPR029052">
    <property type="entry name" value="Metallo-depent_PP-like"/>
</dbReference>
<organism evidence="4 5">
    <name type="scientific">Parazoarcus communis SWub3 = DSM 12120</name>
    <dbReference type="NCBI Taxonomy" id="1121029"/>
    <lineage>
        <taxon>Bacteria</taxon>
        <taxon>Pseudomonadati</taxon>
        <taxon>Pseudomonadota</taxon>
        <taxon>Betaproteobacteria</taxon>
        <taxon>Rhodocyclales</taxon>
        <taxon>Zoogloeaceae</taxon>
        <taxon>Parazoarcus</taxon>
    </lineage>
</organism>
<dbReference type="PANTHER" id="PTHR22953:SF153">
    <property type="entry name" value="PURPLE ACID PHOSPHATASE"/>
    <property type="match status" value="1"/>
</dbReference>
<evidence type="ECO:0000259" key="3">
    <source>
        <dbReference type="PROSITE" id="PS50853"/>
    </source>
</evidence>
<keyword evidence="4" id="KW-0378">Hydrolase</keyword>
<dbReference type="RefSeq" id="WP_110523094.1">
    <property type="nucleotide sequence ID" value="NZ_QKOE01000002.1"/>
</dbReference>
<dbReference type="InterPro" id="IPR003961">
    <property type="entry name" value="FN3_dom"/>
</dbReference>
<evidence type="ECO:0000313" key="4">
    <source>
        <dbReference type="EMBL" id="PZA17748.1"/>
    </source>
</evidence>
<dbReference type="InterPro" id="IPR004843">
    <property type="entry name" value="Calcineurin-like_PHP"/>
</dbReference>
<dbReference type="InterPro" id="IPR018247">
    <property type="entry name" value="EF_Hand_1_Ca_BS"/>
</dbReference>
<dbReference type="Gene3D" id="2.60.40.10">
    <property type="entry name" value="Immunoglobulins"/>
    <property type="match status" value="1"/>
</dbReference>
<feature type="chain" id="PRO_5016393872" evidence="2">
    <location>
        <begin position="30"/>
        <end position="982"/>
    </location>
</feature>
<gene>
    <name evidence="4" type="ORF">DNK49_04245</name>
</gene>
<dbReference type="Proteomes" id="UP000248259">
    <property type="component" value="Unassembled WGS sequence"/>
</dbReference>
<dbReference type="InterPro" id="IPR013783">
    <property type="entry name" value="Ig-like_fold"/>
</dbReference>
<dbReference type="PROSITE" id="PS50853">
    <property type="entry name" value="FN3"/>
    <property type="match status" value="1"/>
</dbReference>
<dbReference type="InterPro" id="IPR036439">
    <property type="entry name" value="Dockerin_dom_sf"/>
</dbReference>
<dbReference type="InterPro" id="IPR008963">
    <property type="entry name" value="Purple_acid_Pase-like_N"/>
</dbReference>
<dbReference type="AlphaFoldDB" id="A0A323VBZ2"/>
<dbReference type="CDD" id="cd00063">
    <property type="entry name" value="FN3"/>
    <property type="match status" value="1"/>
</dbReference>
<feature type="domain" description="Fibronectin type-III" evidence="3">
    <location>
        <begin position="28"/>
        <end position="119"/>
    </location>
</feature>
<evidence type="ECO:0000256" key="1">
    <source>
        <dbReference type="ARBA" id="ARBA00022729"/>
    </source>
</evidence>
<dbReference type="SUPFAM" id="SSF49363">
    <property type="entry name" value="Purple acid phosphatase, N-terminal domain"/>
    <property type="match status" value="1"/>
</dbReference>
<dbReference type="InterPro" id="IPR015914">
    <property type="entry name" value="PAPs_N"/>
</dbReference>
<dbReference type="InterPro" id="IPR039331">
    <property type="entry name" value="PAPs-like"/>
</dbReference>
<keyword evidence="5" id="KW-1185">Reference proteome</keyword>
<sequence length="982" mass="107458">MTLPAAIARRLRVAAAALVCGCAALNASAEDITPYLQTPTANSIWVSWKTAEGDASIVEYGVDGEPLDRTASGATQTLASNYRLHGVQLTGLQPETLYTYRVRTGSQVSPVFRFRTQPTAARKSGHFRILVTGDHQLRNDDRHTPLLQAAKAKIESLTGLPLEESVQLMLNNGDQVDVGTLDHYEFVHMKPSAVVSGNLAIMTALGNHETYYDPGLVNWRAHNFYDQISYKGIAAAADETYYAHQVGRVLLVYLNSESGFSAQAEWLRKVVAAANTDPDVDWVISVVHRPYQAEQYVGDISQWFRDTAMPILAGTRKHVLNIGAHHHLYARGQTRDWPIYHIISGGTAWDQFWGQSTERDMDDVQKTIANWTWQLIEFDLDAGSMKVSTYAEGHPKLGFAYNSRLIDEFERRLDAAAPEKPELNGAASGATVTLPQSFSLSPFMSTSGMAMNSTQFQISRDAAFSSTVVDLIRDVENLYGDTGSPDYEPVDIHAGVDIETYTVQQYGLNNGSYYIRARHRDANAEWSSWSDARSFKVEGSADGDPALRMAKKVWAPNEPVTVEYLNGRSKAKDWVAIYRKGQTPGSATPSIKWAYVSGVSGQMAFTGLAAGVEYYAAFLTDDSYVEIAPRLAFYVGNMPELAVNKTQFNVGERPTFNWSGAPAGSKDWIGVYRVGQTPGGIGSTTWAYTPTESGTVTLGALNKGYYYAAFFINDAYFEISDRVPFAVGSEIASVSLVNTALASGERLDIRFSDGPATAKDYIGVFRKGAVPGIDLLVNYYYVDGRASGSLSPLEALPDGEYFLALYINDSYTEVSNRVEFTVGAGNTPEPDPRALGVTLNLIRTGDALEVTWSGMPGNAKDWLGIYRSTQTPGSSSPSVQWRYAGGAAGTASFSGLAVGEYYVAFLLNDGYEEAATRVPFSVRKRGDINGDGIINVADRDTQRAALGSCDGDARYQPLADFDNDHCITQADYKLWYALFVKQ</sequence>
<evidence type="ECO:0000313" key="5">
    <source>
        <dbReference type="Proteomes" id="UP000248259"/>
    </source>
</evidence>
<dbReference type="Pfam" id="PF00149">
    <property type="entry name" value="Metallophos"/>
    <property type="match status" value="1"/>
</dbReference>
<dbReference type="Gene3D" id="3.60.21.10">
    <property type="match status" value="1"/>
</dbReference>
<dbReference type="Gene3D" id="1.10.1330.10">
    <property type="entry name" value="Dockerin domain"/>
    <property type="match status" value="1"/>
</dbReference>
<protein>
    <submittedName>
        <fullName evidence="4">Phosphohydrolase</fullName>
    </submittedName>
</protein>
<dbReference type="GO" id="GO:0000272">
    <property type="term" value="P:polysaccharide catabolic process"/>
    <property type="evidence" value="ECO:0007669"/>
    <property type="project" value="InterPro"/>
</dbReference>
<comment type="caution">
    <text evidence="4">The sequence shown here is derived from an EMBL/GenBank/DDBJ whole genome shotgun (WGS) entry which is preliminary data.</text>
</comment>